<proteinExistence type="predicted"/>
<accession>A0A5P8W4K1</accession>
<evidence type="ECO:0000313" key="2">
    <source>
        <dbReference type="Proteomes" id="UP000326678"/>
    </source>
</evidence>
<dbReference type="EMBL" id="CP045226">
    <property type="protein sequence ID" value="QFS47431.1"/>
    <property type="molecule type" value="Genomic_DNA"/>
</dbReference>
<keyword evidence="2" id="KW-1185">Reference proteome</keyword>
<evidence type="ECO:0000313" key="1">
    <source>
        <dbReference type="EMBL" id="QFS47431.1"/>
    </source>
</evidence>
<protein>
    <submittedName>
        <fullName evidence="1">Uncharacterized protein</fullName>
    </submittedName>
</protein>
<sequence length="47" mass="5664">MLDQTVDRFNLLWGNSKQKIPINEFKDKFLVRLLTIKTLEDCKLFCF</sequence>
<organism evidence="1 2">
    <name type="scientific">Nostoc sphaeroides CCNUC1</name>
    <dbReference type="NCBI Taxonomy" id="2653204"/>
    <lineage>
        <taxon>Bacteria</taxon>
        <taxon>Bacillati</taxon>
        <taxon>Cyanobacteriota</taxon>
        <taxon>Cyanophyceae</taxon>
        <taxon>Nostocales</taxon>
        <taxon>Nostocaceae</taxon>
        <taxon>Nostoc</taxon>
    </lineage>
</organism>
<dbReference type="Proteomes" id="UP000326678">
    <property type="component" value="Chromosome Gxm1"/>
</dbReference>
<name>A0A5P8W4K1_9NOSO</name>
<dbReference type="AlphaFoldDB" id="A0A5P8W4K1"/>
<reference evidence="1 2" key="1">
    <citation type="submission" date="2019-10" db="EMBL/GenBank/DDBJ databases">
        <title>Genomic and transcriptomic insights into the perfect genentic adaptation of a filamentous nitrogen-fixing cyanobacterium to rice fields.</title>
        <authorList>
            <person name="Chen Z."/>
        </authorList>
    </citation>
    <scope>NUCLEOTIDE SEQUENCE [LARGE SCALE GENOMIC DNA]</scope>
    <source>
        <strain evidence="1">CCNUC1</strain>
    </source>
</reference>
<gene>
    <name evidence="1" type="ORF">GXM_04923</name>
</gene>
<dbReference type="KEGG" id="nsh:GXM_04923"/>